<organism evidence="2 3">
    <name type="scientific">Paragonimus skrjabini miyazakii</name>
    <dbReference type="NCBI Taxonomy" id="59628"/>
    <lineage>
        <taxon>Eukaryota</taxon>
        <taxon>Metazoa</taxon>
        <taxon>Spiralia</taxon>
        <taxon>Lophotrochozoa</taxon>
        <taxon>Platyhelminthes</taxon>
        <taxon>Trematoda</taxon>
        <taxon>Digenea</taxon>
        <taxon>Plagiorchiida</taxon>
        <taxon>Troglotremata</taxon>
        <taxon>Troglotrematidae</taxon>
        <taxon>Paragonimus</taxon>
    </lineage>
</organism>
<feature type="signal peptide" evidence="1">
    <location>
        <begin position="1"/>
        <end position="21"/>
    </location>
</feature>
<reference evidence="2" key="1">
    <citation type="submission" date="2019-07" db="EMBL/GenBank/DDBJ databases">
        <title>Annotation for the trematode Paragonimus miyazaki's.</title>
        <authorList>
            <person name="Choi Y.-J."/>
        </authorList>
    </citation>
    <scope>NUCLEOTIDE SEQUENCE</scope>
    <source>
        <strain evidence="2">Japan</strain>
    </source>
</reference>
<dbReference type="EMBL" id="JTDE01006856">
    <property type="protein sequence ID" value="KAF7241693.1"/>
    <property type="molecule type" value="Genomic_DNA"/>
</dbReference>
<dbReference type="AlphaFoldDB" id="A0A8S9YN20"/>
<keyword evidence="1" id="KW-0732">Signal</keyword>
<protein>
    <submittedName>
        <fullName evidence="2">Uncharacterized protein</fullName>
    </submittedName>
</protein>
<proteinExistence type="predicted"/>
<gene>
    <name evidence="2" type="ORF">EG68_10142</name>
</gene>
<comment type="caution">
    <text evidence="2">The sequence shown here is derived from an EMBL/GenBank/DDBJ whole genome shotgun (WGS) entry which is preliminary data.</text>
</comment>
<evidence type="ECO:0000313" key="2">
    <source>
        <dbReference type="EMBL" id="KAF7241693.1"/>
    </source>
</evidence>
<evidence type="ECO:0000313" key="3">
    <source>
        <dbReference type="Proteomes" id="UP000822476"/>
    </source>
</evidence>
<keyword evidence="3" id="KW-1185">Reference proteome</keyword>
<sequence>MKPLTILWIMLLLLIAHTVSTKGAECERCVFEVKFCEKCLEHRTPRCMVKCLRKLTTCVSKHCPDGP</sequence>
<accession>A0A8S9YN20</accession>
<feature type="chain" id="PRO_5035805728" evidence="1">
    <location>
        <begin position="22"/>
        <end position="67"/>
    </location>
</feature>
<dbReference type="Proteomes" id="UP000822476">
    <property type="component" value="Unassembled WGS sequence"/>
</dbReference>
<evidence type="ECO:0000256" key="1">
    <source>
        <dbReference type="SAM" id="SignalP"/>
    </source>
</evidence>
<name>A0A8S9YN20_9TREM</name>